<organism evidence="4 5">
    <name type="scientific">Candida glabrata</name>
    <name type="common">Yeast</name>
    <name type="synonym">Torulopsis glabrata</name>
    <dbReference type="NCBI Taxonomy" id="5478"/>
    <lineage>
        <taxon>Eukaryota</taxon>
        <taxon>Fungi</taxon>
        <taxon>Dikarya</taxon>
        <taxon>Ascomycota</taxon>
        <taxon>Saccharomycotina</taxon>
        <taxon>Saccharomycetes</taxon>
        <taxon>Saccharomycetales</taxon>
        <taxon>Saccharomycetaceae</taxon>
        <taxon>Nakaseomyces</taxon>
    </lineage>
</organism>
<dbReference type="VEuPathDB" id="FungiDB:B1J91_M07007g"/>
<dbReference type="VEuPathDB" id="FungiDB:GVI51_M06985"/>
<evidence type="ECO:0000259" key="3">
    <source>
        <dbReference type="Pfam" id="PF08577"/>
    </source>
</evidence>
<dbReference type="InterPro" id="IPR013886">
    <property type="entry name" value="PI31_Prot_C"/>
</dbReference>
<protein>
    <submittedName>
        <fullName evidence="4">Silencing boundary-establishment protein FUB1</fullName>
    </submittedName>
</protein>
<evidence type="ECO:0000256" key="2">
    <source>
        <dbReference type="SAM" id="MobiDB-lite"/>
    </source>
</evidence>
<gene>
    <name evidence="4" type="ORF">AO440_004155</name>
</gene>
<reference evidence="4 5" key="1">
    <citation type="submission" date="2015-10" db="EMBL/GenBank/DDBJ databases">
        <title>Draft genomes sequences of Candida glabrata isolates 1A, 1B, 2A, 2B, 3A and 3B.</title>
        <authorList>
            <person name="Haavelsrud O.E."/>
            <person name="Gaustad P."/>
        </authorList>
    </citation>
    <scope>NUCLEOTIDE SEQUENCE [LARGE SCALE GENOMIC DNA]</scope>
    <source>
        <strain evidence="4">910700640</strain>
    </source>
</reference>
<accession>A0A0W0CX61</accession>
<feature type="compositionally biased region" description="Gly residues" evidence="2">
    <location>
        <begin position="263"/>
        <end position="285"/>
    </location>
</feature>
<dbReference type="VEuPathDB" id="FungiDB:CAGL0M07007g"/>
<feature type="region of interest" description="Disordered" evidence="2">
    <location>
        <begin position="247"/>
        <end position="285"/>
    </location>
</feature>
<feature type="domain" description="PI31 proteasome regulator C-terminal" evidence="3">
    <location>
        <begin position="194"/>
        <end position="258"/>
    </location>
</feature>
<dbReference type="Proteomes" id="UP000054886">
    <property type="component" value="Unassembled WGS sequence"/>
</dbReference>
<evidence type="ECO:0000313" key="5">
    <source>
        <dbReference type="Proteomes" id="UP000054886"/>
    </source>
</evidence>
<dbReference type="Pfam" id="PF08577">
    <property type="entry name" value="PI31_Prot_C"/>
    <property type="match status" value="1"/>
</dbReference>
<comment type="caution">
    <text evidence="4">The sequence shown here is derived from an EMBL/GenBank/DDBJ whole genome shotgun (WGS) entry which is preliminary data.</text>
</comment>
<evidence type="ECO:0000313" key="4">
    <source>
        <dbReference type="EMBL" id="KTB04187.1"/>
    </source>
</evidence>
<dbReference type="EMBL" id="LLZZ01000117">
    <property type="protein sequence ID" value="KTB04187.1"/>
    <property type="molecule type" value="Genomic_DNA"/>
</dbReference>
<name>A0A0W0CX61_CANGB</name>
<comment type="similarity">
    <text evidence="1">Belongs to the proteasome inhibitor PI31 family.</text>
</comment>
<proteinExistence type="inferred from homology"/>
<sequence>MMLVNTKLELAVKLVQEYFTEYATASVSFDNWFSNEVVKVEIVCKKCEEQQILKLAAFETIKDKQCMISIYSGDEILSQSLFQYADDMQVVDAIKLPLDFEEYKDRYSSKINEVLEGIGVKLNLKNYVNKLREDSAQDQNERAHPHDMQNNPLERYPQRVERTSNRDDIPKFEDEYEINSRRTDPNCLEPPGGYGDRDLYPTGQKYPNLNNPNVMPHLPNNQGGMVFDPFGDRNHVRNPRDMPPGWIPGAKFDDPYGRPPSGFPGGPSSGPGGFGSGGFGSNGFI</sequence>
<dbReference type="AlphaFoldDB" id="A0A0W0CX61"/>
<evidence type="ECO:0000256" key="1">
    <source>
        <dbReference type="ARBA" id="ARBA00006405"/>
    </source>
</evidence>
<dbReference type="VEuPathDB" id="FungiDB:GWK60_M06985"/>